<keyword evidence="1" id="KW-1133">Transmembrane helix</keyword>
<name>A0A067MUV8_BOTB1</name>
<protein>
    <submittedName>
        <fullName evidence="2">Uncharacterized protein</fullName>
    </submittedName>
</protein>
<accession>A0A067MUV8</accession>
<organism evidence="2 3">
    <name type="scientific">Botryobasidium botryosum (strain FD-172 SS1)</name>
    <dbReference type="NCBI Taxonomy" id="930990"/>
    <lineage>
        <taxon>Eukaryota</taxon>
        <taxon>Fungi</taxon>
        <taxon>Dikarya</taxon>
        <taxon>Basidiomycota</taxon>
        <taxon>Agaricomycotina</taxon>
        <taxon>Agaricomycetes</taxon>
        <taxon>Cantharellales</taxon>
        <taxon>Botryobasidiaceae</taxon>
        <taxon>Botryobasidium</taxon>
    </lineage>
</organism>
<keyword evidence="1" id="KW-0472">Membrane</keyword>
<dbReference type="InParanoid" id="A0A067MUV8"/>
<evidence type="ECO:0000313" key="2">
    <source>
        <dbReference type="EMBL" id="KDQ18495.1"/>
    </source>
</evidence>
<evidence type="ECO:0000313" key="3">
    <source>
        <dbReference type="Proteomes" id="UP000027195"/>
    </source>
</evidence>
<keyword evidence="3" id="KW-1185">Reference proteome</keyword>
<reference evidence="3" key="1">
    <citation type="journal article" date="2014" name="Proc. Natl. Acad. Sci. U.S.A.">
        <title>Extensive sampling of basidiomycete genomes demonstrates inadequacy of the white-rot/brown-rot paradigm for wood decay fungi.</title>
        <authorList>
            <person name="Riley R."/>
            <person name="Salamov A.A."/>
            <person name="Brown D.W."/>
            <person name="Nagy L.G."/>
            <person name="Floudas D."/>
            <person name="Held B.W."/>
            <person name="Levasseur A."/>
            <person name="Lombard V."/>
            <person name="Morin E."/>
            <person name="Otillar R."/>
            <person name="Lindquist E.A."/>
            <person name="Sun H."/>
            <person name="LaButti K.M."/>
            <person name="Schmutz J."/>
            <person name="Jabbour D."/>
            <person name="Luo H."/>
            <person name="Baker S.E."/>
            <person name="Pisabarro A.G."/>
            <person name="Walton J.D."/>
            <person name="Blanchette R.A."/>
            <person name="Henrissat B."/>
            <person name="Martin F."/>
            <person name="Cullen D."/>
            <person name="Hibbett D.S."/>
            <person name="Grigoriev I.V."/>
        </authorList>
    </citation>
    <scope>NUCLEOTIDE SEQUENCE [LARGE SCALE GENOMIC DNA]</scope>
    <source>
        <strain evidence="3">FD-172 SS1</strain>
    </source>
</reference>
<gene>
    <name evidence="2" type="ORF">BOTBODRAFT_513046</name>
</gene>
<dbReference type="AlphaFoldDB" id="A0A067MUV8"/>
<dbReference type="HOGENOM" id="CLU_2385868_0_0_1"/>
<proteinExistence type="predicted"/>
<evidence type="ECO:0000256" key="1">
    <source>
        <dbReference type="SAM" id="Phobius"/>
    </source>
</evidence>
<feature type="transmembrane region" description="Helical" evidence="1">
    <location>
        <begin position="26"/>
        <end position="44"/>
    </location>
</feature>
<dbReference type="EMBL" id="KL198021">
    <property type="protein sequence ID" value="KDQ18495.1"/>
    <property type="molecule type" value="Genomic_DNA"/>
</dbReference>
<sequence>MLKSLIVQNIDPISAVSAPKHLCLNITFGPMNGVIALWLTLLMLRPAKAKIPLTARLLSTPRPAAQALTLNFAISVRTATLPSVHPVTPSSIFI</sequence>
<keyword evidence="1" id="KW-0812">Transmembrane</keyword>
<dbReference type="Proteomes" id="UP000027195">
    <property type="component" value="Unassembled WGS sequence"/>
</dbReference>